<dbReference type="AlphaFoldDB" id="A0A0F9KPL8"/>
<accession>A0A0F9KPL8</accession>
<gene>
    <name evidence="1" type="ORF">LCGC14_1305110</name>
</gene>
<evidence type="ECO:0000313" key="1">
    <source>
        <dbReference type="EMBL" id="KKM83858.1"/>
    </source>
</evidence>
<proteinExistence type="predicted"/>
<organism evidence="1">
    <name type="scientific">marine sediment metagenome</name>
    <dbReference type="NCBI Taxonomy" id="412755"/>
    <lineage>
        <taxon>unclassified sequences</taxon>
        <taxon>metagenomes</taxon>
        <taxon>ecological metagenomes</taxon>
    </lineage>
</organism>
<reference evidence="1" key="1">
    <citation type="journal article" date="2015" name="Nature">
        <title>Complex archaea that bridge the gap between prokaryotes and eukaryotes.</title>
        <authorList>
            <person name="Spang A."/>
            <person name="Saw J.H."/>
            <person name="Jorgensen S.L."/>
            <person name="Zaremba-Niedzwiedzka K."/>
            <person name="Martijn J."/>
            <person name="Lind A.E."/>
            <person name="van Eijk R."/>
            <person name="Schleper C."/>
            <person name="Guy L."/>
            <person name="Ettema T.J."/>
        </authorList>
    </citation>
    <scope>NUCLEOTIDE SEQUENCE</scope>
</reference>
<name>A0A0F9KPL8_9ZZZZ</name>
<sequence>MKNIIQSLWKRLFCLTVNHIRWNEISACSGRTTRKYNGTGLEITVIYRDKSKPRLYSREELVLMLKTIRENEAAQNWKVPEWG</sequence>
<protein>
    <submittedName>
        <fullName evidence="1">Uncharacterized protein</fullName>
    </submittedName>
</protein>
<dbReference type="EMBL" id="LAZR01007654">
    <property type="protein sequence ID" value="KKM83858.1"/>
    <property type="molecule type" value="Genomic_DNA"/>
</dbReference>
<comment type="caution">
    <text evidence="1">The sequence shown here is derived from an EMBL/GenBank/DDBJ whole genome shotgun (WGS) entry which is preliminary data.</text>
</comment>